<name>A0A1V2ICZ7_9ACTN</name>
<proteinExistence type="inferred from homology"/>
<dbReference type="GO" id="GO:0015807">
    <property type="term" value="P:L-amino acid transport"/>
    <property type="evidence" value="ECO:0007669"/>
    <property type="project" value="TreeGrafter"/>
</dbReference>
<dbReference type="InterPro" id="IPR027417">
    <property type="entry name" value="P-loop_NTPase"/>
</dbReference>
<protein>
    <submittedName>
        <fullName evidence="8">ABC transporter ATP-binding protein</fullName>
    </submittedName>
</protein>
<comment type="caution">
    <text evidence="8">The sequence shown here is derived from an EMBL/GenBank/DDBJ whole genome shotgun (WGS) entry which is preliminary data.</text>
</comment>
<evidence type="ECO:0000256" key="6">
    <source>
        <dbReference type="SAM" id="MobiDB-lite"/>
    </source>
</evidence>
<evidence type="ECO:0000256" key="1">
    <source>
        <dbReference type="ARBA" id="ARBA00005417"/>
    </source>
</evidence>
<dbReference type="InterPro" id="IPR052156">
    <property type="entry name" value="BCAA_Transport_ATP-bd_LivF"/>
</dbReference>
<keyword evidence="3" id="KW-0547">Nucleotide-binding</keyword>
<evidence type="ECO:0000313" key="9">
    <source>
        <dbReference type="Proteomes" id="UP000188929"/>
    </source>
</evidence>
<dbReference type="GO" id="GO:0016887">
    <property type="term" value="F:ATP hydrolysis activity"/>
    <property type="evidence" value="ECO:0007669"/>
    <property type="project" value="InterPro"/>
</dbReference>
<dbReference type="InterPro" id="IPR017871">
    <property type="entry name" value="ABC_transporter-like_CS"/>
</dbReference>
<dbReference type="GO" id="GO:0015658">
    <property type="term" value="F:branched-chain amino acid transmembrane transporter activity"/>
    <property type="evidence" value="ECO:0007669"/>
    <property type="project" value="TreeGrafter"/>
</dbReference>
<organism evidence="8 9">
    <name type="scientific">Pseudofrankia asymbiotica</name>
    <dbReference type="NCBI Taxonomy" id="1834516"/>
    <lineage>
        <taxon>Bacteria</taxon>
        <taxon>Bacillati</taxon>
        <taxon>Actinomycetota</taxon>
        <taxon>Actinomycetes</taxon>
        <taxon>Frankiales</taxon>
        <taxon>Frankiaceae</taxon>
        <taxon>Pseudofrankia</taxon>
    </lineage>
</organism>
<sequence length="310" mass="32090">MLAVDSLEVVYAGVVRALRGVTMSVRAGQVVAVLGGNGAGKSTLLRAVSGTLGMHGAKVTAGALRFDGQDLAGRGAADIVRLGLVHVPEGRRIFGRLTVEENLRAGGMSVRGRAARAQARDQVYELFPLLAERRHSRAVLLSGGEQQMLAIGRGLMSAPRMLLLDEPSLGLAPQIIGKIGAAIREINAQGVSVVLVEQNAAMALALSEVAFVLELGRTSLSGPSAELAASDEVARRYLAVAGEPAPGTEPPAPGDSASPASPGAEPPRPASPARTLSRWQPPPTRRVLSRPRARVGAAVDQGNAPAEESR</sequence>
<dbReference type="Gene3D" id="3.40.50.300">
    <property type="entry name" value="P-loop containing nucleotide triphosphate hydrolases"/>
    <property type="match status" value="1"/>
</dbReference>
<keyword evidence="9" id="KW-1185">Reference proteome</keyword>
<evidence type="ECO:0000313" key="8">
    <source>
        <dbReference type="EMBL" id="ONH31062.1"/>
    </source>
</evidence>
<keyword evidence="5" id="KW-0029">Amino-acid transport</keyword>
<feature type="compositionally biased region" description="Low complexity" evidence="6">
    <location>
        <begin position="254"/>
        <end position="263"/>
    </location>
</feature>
<dbReference type="Proteomes" id="UP000188929">
    <property type="component" value="Unassembled WGS sequence"/>
</dbReference>
<comment type="similarity">
    <text evidence="1">Belongs to the ABC transporter superfamily.</text>
</comment>
<dbReference type="CDD" id="cd03224">
    <property type="entry name" value="ABC_TM1139_LivF_branched"/>
    <property type="match status" value="1"/>
</dbReference>
<dbReference type="STRING" id="1834516.BL253_11050"/>
<dbReference type="PROSITE" id="PS00211">
    <property type="entry name" value="ABC_TRANSPORTER_1"/>
    <property type="match status" value="1"/>
</dbReference>
<dbReference type="GO" id="GO:0005524">
    <property type="term" value="F:ATP binding"/>
    <property type="evidence" value="ECO:0007669"/>
    <property type="project" value="UniProtKB-KW"/>
</dbReference>
<evidence type="ECO:0000256" key="3">
    <source>
        <dbReference type="ARBA" id="ARBA00022741"/>
    </source>
</evidence>
<dbReference type="Pfam" id="PF00005">
    <property type="entry name" value="ABC_tran"/>
    <property type="match status" value="1"/>
</dbReference>
<evidence type="ECO:0000256" key="4">
    <source>
        <dbReference type="ARBA" id="ARBA00022840"/>
    </source>
</evidence>
<evidence type="ECO:0000259" key="7">
    <source>
        <dbReference type="PROSITE" id="PS50893"/>
    </source>
</evidence>
<dbReference type="PROSITE" id="PS50893">
    <property type="entry name" value="ABC_TRANSPORTER_2"/>
    <property type="match status" value="1"/>
</dbReference>
<gene>
    <name evidence="8" type="ORF">BL253_11050</name>
</gene>
<dbReference type="InterPro" id="IPR003593">
    <property type="entry name" value="AAA+_ATPase"/>
</dbReference>
<evidence type="ECO:0000256" key="5">
    <source>
        <dbReference type="ARBA" id="ARBA00022970"/>
    </source>
</evidence>
<keyword evidence="2" id="KW-0813">Transport</keyword>
<reference evidence="9" key="1">
    <citation type="submission" date="2016-10" db="EMBL/GenBank/DDBJ databases">
        <title>Frankia sp. NRRL B-16386 Genome sequencing.</title>
        <authorList>
            <person name="Ghodhbane-Gtari F."/>
            <person name="Swanson E."/>
            <person name="Gueddou A."/>
            <person name="Hezbri K."/>
            <person name="Ktari K."/>
            <person name="Nouioui I."/>
            <person name="Morris K."/>
            <person name="Simpson S."/>
            <person name="Abebe-Akele F."/>
            <person name="Thomas K."/>
            <person name="Gtari M."/>
            <person name="Tisa L.S."/>
        </authorList>
    </citation>
    <scope>NUCLEOTIDE SEQUENCE [LARGE SCALE GENOMIC DNA]</scope>
    <source>
        <strain evidence="9">NRRL B-16386</strain>
    </source>
</reference>
<dbReference type="PANTHER" id="PTHR43820">
    <property type="entry name" value="HIGH-AFFINITY BRANCHED-CHAIN AMINO ACID TRANSPORT ATP-BINDING PROTEIN LIVF"/>
    <property type="match status" value="1"/>
</dbReference>
<dbReference type="PANTHER" id="PTHR43820:SF4">
    <property type="entry name" value="HIGH-AFFINITY BRANCHED-CHAIN AMINO ACID TRANSPORT ATP-BINDING PROTEIN LIVF"/>
    <property type="match status" value="1"/>
</dbReference>
<feature type="domain" description="ABC transporter" evidence="7">
    <location>
        <begin position="2"/>
        <end position="240"/>
    </location>
</feature>
<keyword evidence="4 8" id="KW-0067">ATP-binding</keyword>
<dbReference type="InterPro" id="IPR003439">
    <property type="entry name" value="ABC_transporter-like_ATP-bd"/>
</dbReference>
<dbReference type="SMART" id="SM00382">
    <property type="entry name" value="AAA"/>
    <property type="match status" value="1"/>
</dbReference>
<dbReference type="SUPFAM" id="SSF52540">
    <property type="entry name" value="P-loop containing nucleoside triphosphate hydrolases"/>
    <property type="match status" value="1"/>
</dbReference>
<evidence type="ECO:0000256" key="2">
    <source>
        <dbReference type="ARBA" id="ARBA00022448"/>
    </source>
</evidence>
<accession>A0A1V2ICZ7</accession>
<dbReference type="AlphaFoldDB" id="A0A1V2ICZ7"/>
<feature type="region of interest" description="Disordered" evidence="6">
    <location>
        <begin position="242"/>
        <end position="310"/>
    </location>
</feature>
<dbReference type="EMBL" id="MOMC01000019">
    <property type="protein sequence ID" value="ONH31062.1"/>
    <property type="molecule type" value="Genomic_DNA"/>
</dbReference>